<gene>
    <name evidence="1" type="primary">orf105</name>
</gene>
<sequence>MTFWYKFAENTGIIEKEENAKEHVEKKRKVDFLPKTRAQDKGSPFFKESSLEDTDDKQIFGNPDKGSILKIFAIDKILDRDVVLKAVKDDFSIRYKAKGFLGFKR</sequence>
<geneLocation type="mitochondrion" evidence="1"/>
<evidence type="ECO:0000313" key="1">
    <source>
        <dbReference type="EMBL" id="QHD45369.1"/>
    </source>
</evidence>
<keyword evidence="1" id="KW-0496">Mitochondrion</keyword>
<dbReference type="EMBL" id="MN564259">
    <property type="protein sequence ID" value="QHD45369.1"/>
    <property type="molecule type" value="Genomic_DNA"/>
</dbReference>
<accession>A0A6B9P4E4</accession>
<dbReference type="AlphaFoldDB" id="A0A6B9P4E4"/>
<proteinExistence type="predicted"/>
<organism evidence="1">
    <name type="scientific">Pavlova sp. NIVA-4/92</name>
    <dbReference type="NCBI Taxonomy" id="2686093"/>
    <lineage>
        <taxon>Eukaryota</taxon>
        <taxon>Haptista</taxon>
        <taxon>Haptophyta</taxon>
        <taxon>Pavlovophyceae</taxon>
        <taxon>Pavlovales</taxon>
        <taxon>Pavlovaceae</taxon>
        <taxon>Pavlova</taxon>
    </lineage>
</organism>
<protein>
    <submittedName>
        <fullName evidence="1">Uncharacterized protein</fullName>
    </submittedName>
</protein>
<name>A0A6B9P4E4_9EUKA</name>
<reference evidence="1" key="1">
    <citation type="submission" date="2019-10" db="EMBL/GenBank/DDBJ databases">
        <authorList>
            <person name="Hulatt C.J."/>
            <person name="Posewitz M.C."/>
        </authorList>
    </citation>
    <scope>NUCLEOTIDE SEQUENCE</scope>
    <source>
        <strain evidence="1">NIVA-4/92</strain>
    </source>
</reference>